<reference evidence="5 6" key="1">
    <citation type="submission" date="2021-06" db="EMBL/GenBank/DDBJ databases">
        <authorList>
            <person name="Lee D.H."/>
        </authorList>
    </citation>
    <scope>NUCLEOTIDE SEQUENCE [LARGE SCALE GENOMIC DNA]</scope>
    <source>
        <strain evidence="5 6">MMS21-HV4-11</strain>
    </source>
</reference>
<dbReference type="PIRSF" id="PIRSF002583">
    <property type="entry name" value="Hsp90"/>
    <property type="match status" value="1"/>
</dbReference>
<comment type="subunit">
    <text evidence="3">Homodimer.</text>
</comment>
<feature type="domain" description="Histidine kinase/HSP90-like ATPase" evidence="4">
    <location>
        <begin position="35"/>
        <end position="194"/>
    </location>
</feature>
<dbReference type="Pfam" id="PF00183">
    <property type="entry name" value="HSP90"/>
    <property type="match status" value="1"/>
</dbReference>
<dbReference type="InterPro" id="IPR001404">
    <property type="entry name" value="Hsp90_fam"/>
</dbReference>
<evidence type="ECO:0000313" key="6">
    <source>
        <dbReference type="Proteomes" id="UP000727907"/>
    </source>
</evidence>
<evidence type="ECO:0000313" key="5">
    <source>
        <dbReference type="EMBL" id="MBU8877309.1"/>
    </source>
</evidence>
<keyword evidence="3" id="KW-0547">Nucleotide-binding</keyword>
<dbReference type="RefSeq" id="WP_216967038.1">
    <property type="nucleotide sequence ID" value="NZ_JAHOPB010000004.1"/>
</dbReference>
<dbReference type="Pfam" id="PF13589">
    <property type="entry name" value="HATPase_c_3"/>
    <property type="match status" value="1"/>
</dbReference>
<organism evidence="5 6">
    <name type="scientific">Reyranella humidisoli</name>
    <dbReference type="NCBI Taxonomy" id="2849149"/>
    <lineage>
        <taxon>Bacteria</taxon>
        <taxon>Pseudomonadati</taxon>
        <taxon>Pseudomonadota</taxon>
        <taxon>Alphaproteobacteria</taxon>
        <taxon>Hyphomicrobiales</taxon>
        <taxon>Reyranellaceae</taxon>
        <taxon>Reyranella</taxon>
    </lineage>
</organism>
<dbReference type="EMBL" id="JAHOPB010000004">
    <property type="protein sequence ID" value="MBU8877309.1"/>
    <property type="molecule type" value="Genomic_DNA"/>
</dbReference>
<sequence length="634" mass="69764">MNGDGSTAQGSPEKHQFQAEVAELLNLMIHSVYSETDVFLRELVSNASDACDKVRYEAIARPDLLAGDERLAIRIKPDAEGKTLTIADNGIGMDRQELVDNLGTLARSGTKAFLKGLKDAKEGLGLIGQFGVGFYAAFMVADRIEVTSRRAGSAEAWTWTSASGAGFEVAPATDEQSARVARGTEIVLHLKEDAVRYLQPYELERIVRTYSDHVLFPIELIDDKGEARQVNAASALWQRSKSEVTPEDYTQAYRSIAMAFDEPALTLHYKVEGRQSYAVLLFVPSTPPFDLTDPARKGRVKLYVRRVYITDDAELLPSYLRFVRGVVDSEDLPLNLSREMLQNNPQVRQIRNGLVGRVLSELESTATKDAEAFGKIWETFGSILKEGLYEDGERRAQILGLARFSSTAGDTPRSIKEYVANLKPNQTEIYYLVGDSLDRLKSNPKLEAAKARGVEVLLLTDPVDAFWTTLPQEFEGKPLKSLSQGDVDFGLIPVVDADKTKEAEADAGDDASVLAAAKDVLGDKVADVKASTRLTDSASCLVASAQGRDRELERLLERQNRGSGAKPILELNMKHAMVRLLATAKKEDRAQDVEDLANLLLDQARILDGEIPSDPAAFARRLNDYVVRALRAVA</sequence>
<comment type="caution">
    <text evidence="5">The sequence shown here is derived from an EMBL/GenBank/DDBJ whole genome shotgun (WGS) entry which is preliminary data.</text>
</comment>
<feature type="region of interest" description="A; substrate-binding" evidence="3">
    <location>
        <begin position="1"/>
        <end position="338"/>
    </location>
</feature>
<dbReference type="InterPro" id="IPR020575">
    <property type="entry name" value="Hsp90_N"/>
</dbReference>
<evidence type="ECO:0000256" key="2">
    <source>
        <dbReference type="ARBA" id="ARBA00023186"/>
    </source>
</evidence>
<dbReference type="InterPro" id="IPR003594">
    <property type="entry name" value="HATPase_dom"/>
</dbReference>
<keyword evidence="3" id="KW-0963">Cytoplasm</keyword>
<comment type="similarity">
    <text evidence="1 3">Belongs to the heat shock protein 90 family.</text>
</comment>
<accession>A0ABS6ITE8</accession>
<evidence type="ECO:0000256" key="3">
    <source>
        <dbReference type="HAMAP-Rule" id="MF_00505"/>
    </source>
</evidence>
<name>A0ABS6ITE8_9HYPH</name>
<dbReference type="CDD" id="cd16927">
    <property type="entry name" value="HATPase_Hsp90-like"/>
    <property type="match status" value="1"/>
</dbReference>
<evidence type="ECO:0000259" key="4">
    <source>
        <dbReference type="SMART" id="SM00387"/>
    </source>
</evidence>
<dbReference type="Proteomes" id="UP000727907">
    <property type="component" value="Unassembled WGS sequence"/>
</dbReference>
<dbReference type="SMART" id="SM00387">
    <property type="entry name" value="HATPase_c"/>
    <property type="match status" value="1"/>
</dbReference>
<feature type="region of interest" description="B" evidence="3">
    <location>
        <begin position="339"/>
        <end position="554"/>
    </location>
</feature>
<dbReference type="HAMAP" id="MF_00505">
    <property type="entry name" value="HSP90"/>
    <property type="match status" value="1"/>
</dbReference>
<evidence type="ECO:0000256" key="1">
    <source>
        <dbReference type="ARBA" id="ARBA00008239"/>
    </source>
</evidence>
<dbReference type="PANTHER" id="PTHR11528">
    <property type="entry name" value="HEAT SHOCK PROTEIN 90 FAMILY MEMBER"/>
    <property type="match status" value="1"/>
</dbReference>
<dbReference type="NCBIfam" id="NF003555">
    <property type="entry name" value="PRK05218.1"/>
    <property type="match status" value="1"/>
</dbReference>
<feature type="region of interest" description="C" evidence="3">
    <location>
        <begin position="555"/>
        <end position="634"/>
    </location>
</feature>
<comment type="function">
    <text evidence="3">Molecular chaperone. Has ATPase activity.</text>
</comment>
<keyword evidence="2 3" id="KW-0143">Chaperone</keyword>
<keyword evidence="3" id="KW-0346">Stress response</keyword>
<comment type="subcellular location">
    <subcellularLocation>
        <location evidence="3">Cytoplasm</location>
    </subcellularLocation>
</comment>
<proteinExistence type="inferred from homology"/>
<gene>
    <name evidence="3 5" type="primary">htpG</name>
    <name evidence="5" type="ORF">KQ910_26310</name>
</gene>
<keyword evidence="6" id="KW-1185">Reference proteome</keyword>
<keyword evidence="3" id="KW-0067">ATP-binding</keyword>
<protein>
    <recommendedName>
        <fullName evidence="3">Chaperone protein HtpG</fullName>
    </recommendedName>
    <alternativeName>
        <fullName evidence="3">Heat shock protein HtpG</fullName>
    </alternativeName>
    <alternativeName>
        <fullName evidence="3">High temperature protein G</fullName>
    </alternativeName>
</protein>